<dbReference type="InterPro" id="IPR052267">
    <property type="entry name" value="N-DRC_Component"/>
</dbReference>
<keyword evidence="3" id="KW-0175">Coiled coil</keyword>
<dbReference type="Gene3D" id="3.40.50.300">
    <property type="entry name" value="P-loop containing nucleotide triphosphate hydrolases"/>
    <property type="match status" value="1"/>
</dbReference>
<name>A0AAD7WG83_9TELE</name>
<dbReference type="Gene3D" id="1.10.8.60">
    <property type="match status" value="1"/>
</dbReference>
<feature type="region of interest" description="Disordered" evidence="4">
    <location>
        <begin position="771"/>
        <end position="803"/>
    </location>
</feature>
<dbReference type="GO" id="GO:0005524">
    <property type="term" value="F:ATP binding"/>
    <property type="evidence" value="ECO:0007669"/>
    <property type="project" value="UniProtKB-KW"/>
</dbReference>
<keyword evidence="2" id="KW-0067">ATP-binding</keyword>
<feature type="domain" description="ATPase AAA-type core" evidence="5">
    <location>
        <begin position="548"/>
        <end position="664"/>
    </location>
</feature>
<gene>
    <name evidence="6" type="ORF">AAFF_G00026740</name>
</gene>
<dbReference type="PANTHER" id="PTHR14690:SF10">
    <property type="entry name" value="IQ AND AAA DOMAIN-CONTAINING PROTEIN-LIKE"/>
    <property type="match status" value="1"/>
</dbReference>
<evidence type="ECO:0000313" key="6">
    <source>
        <dbReference type="EMBL" id="KAJ8395966.1"/>
    </source>
</evidence>
<dbReference type="EMBL" id="JAINUG010000111">
    <property type="protein sequence ID" value="KAJ8395966.1"/>
    <property type="molecule type" value="Genomic_DNA"/>
</dbReference>
<evidence type="ECO:0000256" key="2">
    <source>
        <dbReference type="ARBA" id="ARBA00022840"/>
    </source>
</evidence>
<protein>
    <recommendedName>
        <fullName evidence="5">ATPase AAA-type core domain-containing protein</fullName>
    </recommendedName>
</protein>
<dbReference type="PROSITE" id="PS50096">
    <property type="entry name" value="IQ"/>
    <property type="match status" value="1"/>
</dbReference>
<evidence type="ECO:0000313" key="7">
    <source>
        <dbReference type="Proteomes" id="UP001221898"/>
    </source>
</evidence>
<reference evidence="6" key="1">
    <citation type="journal article" date="2023" name="Science">
        <title>Genome structures resolve the early diversification of teleost fishes.</title>
        <authorList>
            <person name="Parey E."/>
            <person name="Louis A."/>
            <person name="Montfort J."/>
            <person name="Bouchez O."/>
            <person name="Roques C."/>
            <person name="Iampietro C."/>
            <person name="Lluch J."/>
            <person name="Castinel A."/>
            <person name="Donnadieu C."/>
            <person name="Desvignes T."/>
            <person name="Floi Bucao C."/>
            <person name="Jouanno E."/>
            <person name="Wen M."/>
            <person name="Mejri S."/>
            <person name="Dirks R."/>
            <person name="Jansen H."/>
            <person name="Henkel C."/>
            <person name="Chen W.J."/>
            <person name="Zahm M."/>
            <person name="Cabau C."/>
            <person name="Klopp C."/>
            <person name="Thompson A.W."/>
            <person name="Robinson-Rechavi M."/>
            <person name="Braasch I."/>
            <person name="Lecointre G."/>
            <person name="Bobe J."/>
            <person name="Postlethwait J.H."/>
            <person name="Berthelot C."/>
            <person name="Roest Crollius H."/>
            <person name="Guiguen Y."/>
        </authorList>
    </citation>
    <scope>NUCLEOTIDE SEQUENCE</scope>
    <source>
        <strain evidence="6">NC1722</strain>
    </source>
</reference>
<dbReference type="PANTHER" id="PTHR14690">
    <property type="entry name" value="IQ MOTIF CONTAINING WITH AAA DOMAIN 1"/>
    <property type="match status" value="1"/>
</dbReference>
<feature type="coiled-coil region" evidence="3">
    <location>
        <begin position="277"/>
        <end position="304"/>
    </location>
</feature>
<dbReference type="SUPFAM" id="SSF52540">
    <property type="entry name" value="P-loop containing nucleoside triphosphate hydrolases"/>
    <property type="match status" value="1"/>
</dbReference>
<dbReference type="FunFam" id="1.10.8.60:FF:000064">
    <property type="entry name" value="IQ motif containing with AAA domain 1"/>
    <property type="match status" value="1"/>
</dbReference>
<evidence type="ECO:0000256" key="3">
    <source>
        <dbReference type="SAM" id="Coils"/>
    </source>
</evidence>
<evidence type="ECO:0000256" key="4">
    <source>
        <dbReference type="SAM" id="MobiDB-lite"/>
    </source>
</evidence>
<keyword evidence="7" id="KW-1185">Reference proteome</keyword>
<accession>A0AAD7WG83</accession>
<feature type="compositionally biased region" description="Basic and acidic residues" evidence="4">
    <location>
        <begin position="793"/>
        <end position="803"/>
    </location>
</feature>
<evidence type="ECO:0000256" key="1">
    <source>
        <dbReference type="ARBA" id="ARBA00022741"/>
    </source>
</evidence>
<dbReference type="Pfam" id="PF00004">
    <property type="entry name" value="AAA"/>
    <property type="match status" value="1"/>
</dbReference>
<proteinExistence type="predicted"/>
<organism evidence="6 7">
    <name type="scientific">Aldrovandia affinis</name>
    <dbReference type="NCBI Taxonomy" id="143900"/>
    <lineage>
        <taxon>Eukaryota</taxon>
        <taxon>Metazoa</taxon>
        <taxon>Chordata</taxon>
        <taxon>Craniata</taxon>
        <taxon>Vertebrata</taxon>
        <taxon>Euteleostomi</taxon>
        <taxon>Actinopterygii</taxon>
        <taxon>Neopterygii</taxon>
        <taxon>Teleostei</taxon>
        <taxon>Notacanthiformes</taxon>
        <taxon>Halosauridae</taxon>
        <taxon>Aldrovandia</taxon>
    </lineage>
</organism>
<dbReference type="InterPro" id="IPR027417">
    <property type="entry name" value="P-loop_NTPase"/>
</dbReference>
<feature type="region of interest" description="Disordered" evidence="4">
    <location>
        <begin position="443"/>
        <end position="467"/>
    </location>
</feature>
<evidence type="ECO:0000259" key="5">
    <source>
        <dbReference type="Pfam" id="PF00004"/>
    </source>
</evidence>
<feature type="compositionally biased region" description="Basic residues" evidence="4">
    <location>
        <begin position="448"/>
        <end position="461"/>
    </location>
</feature>
<sequence>MSHRAYNKLWARAQEQLYDLICEELRVQALPPEESKRAFLQRLNTFYILYVQIFRELEEAYDQLVHTQKRRLIRYVLEGVMGRLLELKHTMTKVTASEYHYMEDILLDMKLTPADMEIPIPRHFLGERATELWQREAMLSAAVTGWVVAVERSELEKEVRPLTRDGAVRMLQVSERARQGRRRAEFERKVKREENAMRRRARPPNEGPRESTALCIQRMWKGYLQRKRTSAERDDELVLLGMASPTGCDSTSLGLSPSLATAATNEARRHQIRDENEARYKEAIATATKKLKEAELLNMKEEMKGQIRQWIAECYDATGALPDYPDEGEGGSVLIFAEKVPEHMQAELGVPGPPEAEVKMGQTDEPGFRIPLSKFLPGLEAAHKTIAMFWQNRDQLDSLDQMHDTELIKGERRKEVEAEARLQVDRLMREELANLKLAMGVDPGGGKAKGKGKEKKVKKGKKEKDLTPHRSVQSLFQELAEEGLLKPAHTVWLRDYLGSFAYLGLTLQQAGIESTPSTTDVRQLIALYAVIPLGSQVIQEKASLVKTILLVGPAGVGKRMLVHAICQETGANLFDLSPLNLAGKYPGKSGLQMMLHMVFKVARLMQPSVIWIGGAEKMFYKKVPKEEKEANPKRLKKDLPKILKSIATDRVLVMGTSRDPSSADLKSLCKMYAKVILLPLPDYASRNVLWKRLIEKAGGEVTKALILGTLAKMSEGYTQGQIAQMVQSVLTEKRLQQLATRPLIAAEFTPMLAEFKPMTQDAENLKNWFAKTPQGKAQSDAAAENNGNISVAAEKDKQTNEKI</sequence>
<keyword evidence="1" id="KW-0547">Nucleotide-binding</keyword>
<dbReference type="AlphaFoldDB" id="A0AAD7WG83"/>
<comment type="caution">
    <text evidence="6">The sequence shown here is derived from an EMBL/GenBank/DDBJ whole genome shotgun (WGS) entry which is preliminary data.</text>
</comment>
<dbReference type="InterPro" id="IPR003959">
    <property type="entry name" value="ATPase_AAA_core"/>
</dbReference>
<dbReference type="Proteomes" id="UP001221898">
    <property type="component" value="Unassembled WGS sequence"/>
</dbReference>
<dbReference type="GO" id="GO:0016887">
    <property type="term" value="F:ATP hydrolysis activity"/>
    <property type="evidence" value="ECO:0007669"/>
    <property type="project" value="InterPro"/>
</dbReference>